<dbReference type="AlphaFoldDB" id="M7XF96"/>
<dbReference type="GeneID" id="27369706"/>
<evidence type="ECO:0000313" key="2">
    <source>
        <dbReference type="EMBL" id="EMS18763.1"/>
    </source>
</evidence>
<dbReference type="HOGENOM" id="CLU_1628015_0_0_1"/>
<accession>M7XF96</accession>
<dbReference type="Proteomes" id="UP000016926">
    <property type="component" value="Unassembled WGS sequence"/>
</dbReference>
<reference evidence="2 3" key="1">
    <citation type="journal article" date="2012" name="Nat. Commun.">
        <title>A multi-omic map of the lipid-producing yeast Rhodosporidium toruloides.</title>
        <authorList>
            <person name="Zhu Z."/>
            <person name="Zhang S."/>
            <person name="Liu H."/>
            <person name="Shen H."/>
            <person name="Lin X."/>
            <person name="Yang F."/>
            <person name="Zhou Y.J."/>
            <person name="Jin G."/>
            <person name="Ye M."/>
            <person name="Zou H."/>
            <person name="Zou H."/>
            <person name="Zhao Z.K."/>
        </authorList>
    </citation>
    <scope>NUCLEOTIDE SEQUENCE [LARGE SCALE GENOMIC DNA]</scope>
    <source>
        <strain evidence="2 3">NP11</strain>
    </source>
</reference>
<dbReference type="OrthoDB" id="10336115at2759"/>
<sequence length="163" mass="15501">MKAATIASVAILFGASLVTASPLARRDAAQIQASVTRLAGEATTAAEGTGACAAPCSAWLKASTASVLLRPICTQSANGDQGKIVSCACESSALSAMSTCATYDLSAGGATATGGTSAAKTAAPLASGSAGNTTQPTFDSGNGAGKFGVSLVALGLVGVAGLV</sequence>
<keyword evidence="3" id="KW-1185">Reference proteome</keyword>
<dbReference type="RefSeq" id="XP_016269882.1">
    <property type="nucleotide sequence ID" value="XM_016419354.1"/>
</dbReference>
<gene>
    <name evidence="2" type="ORF">RHTO_05693</name>
</gene>
<dbReference type="EMBL" id="KB722676">
    <property type="protein sequence ID" value="EMS18763.1"/>
    <property type="molecule type" value="Genomic_DNA"/>
</dbReference>
<evidence type="ECO:0000256" key="1">
    <source>
        <dbReference type="SAM" id="SignalP"/>
    </source>
</evidence>
<protein>
    <submittedName>
        <fullName evidence="2">Uncharacterized protein</fullName>
    </submittedName>
</protein>
<keyword evidence="1" id="KW-0732">Signal</keyword>
<proteinExistence type="predicted"/>
<name>M7XF96_RHOT1</name>
<feature type="chain" id="PRO_5004087957" evidence="1">
    <location>
        <begin position="21"/>
        <end position="163"/>
    </location>
</feature>
<organism evidence="2 3">
    <name type="scientific">Rhodotorula toruloides (strain NP11)</name>
    <name type="common">Yeast</name>
    <name type="synonym">Rhodosporidium toruloides</name>
    <dbReference type="NCBI Taxonomy" id="1130832"/>
    <lineage>
        <taxon>Eukaryota</taxon>
        <taxon>Fungi</taxon>
        <taxon>Dikarya</taxon>
        <taxon>Basidiomycota</taxon>
        <taxon>Pucciniomycotina</taxon>
        <taxon>Microbotryomycetes</taxon>
        <taxon>Sporidiobolales</taxon>
        <taxon>Sporidiobolaceae</taxon>
        <taxon>Rhodotorula</taxon>
    </lineage>
</organism>
<evidence type="ECO:0000313" key="3">
    <source>
        <dbReference type="Proteomes" id="UP000016926"/>
    </source>
</evidence>
<feature type="signal peptide" evidence="1">
    <location>
        <begin position="1"/>
        <end position="20"/>
    </location>
</feature>